<gene>
    <name evidence="2" type="ORF">UXQ13_09475</name>
</gene>
<evidence type="ECO:0000256" key="1">
    <source>
        <dbReference type="SAM" id="MobiDB-lite"/>
    </source>
</evidence>
<name>A0ABU8E4X3_9ACTN</name>
<feature type="region of interest" description="Disordered" evidence="1">
    <location>
        <begin position="1"/>
        <end position="29"/>
    </location>
</feature>
<keyword evidence="3" id="KW-1185">Reference proteome</keyword>
<comment type="caution">
    <text evidence="2">The sequence shown here is derived from an EMBL/GenBank/DDBJ whole genome shotgun (WGS) entry which is preliminary data.</text>
</comment>
<feature type="region of interest" description="Disordered" evidence="1">
    <location>
        <begin position="113"/>
        <end position="217"/>
    </location>
</feature>
<feature type="region of interest" description="Disordered" evidence="1">
    <location>
        <begin position="45"/>
        <end position="78"/>
    </location>
</feature>
<feature type="compositionally biased region" description="Basic and acidic residues" evidence="1">
    <location>
        <begin position="53"/>
        <end position="65"/>
    </location>
</feature>
<dbReference type="Proteomes" id="UP001373496">
    <property type="component" value="Unassembled WGS sequence"/>
</dbReference>
<reference evidence="2 3" key="1">
    <citation type="submission" date="2024-03" db="EMBL/GenBank/DDBJ databases">
        <title>Draft genome sequence of Klenkia terrae.</title>
        <authorList>
            <person name="Duangmal K."/>
            <person name="Chantavorakit T."/>
        </authorList>
    </citation>
    <scope>NUCLEOTIDE SEQUENCE [LARGE SCALE GENOMIC DNA]</scope>
    <source>
        <strain evidence="2 3">JCM 17786</strain>
    </source>
</reference>
<organism evidence="2 3">
    <name type="scientific">Klenkia terrae</name>
    <dbReference type="NCBI Taxonomy" id="1052259"/>
    <lineage>
        <taxon>Bacteria</taxon>
        <taxon>Bacillati</taxon>
        <taxon>Actinomycetota</taxon>
        <taxon>Actinomycetes</taxon>
        <taxon>Geodermatophilales</taxon>
        <taxon>Geodermatophilaceae</taxon>
        <taxon>Klenkia</taxon>
    </lineage>
</organism>
<feature type="compositionally biased region" description="Basic and acidic residues" evidence="1">
    <location>
        <begin position="196"/>
        <end position="207"/>
    </location>
</feature>
<sequence>MDVHAGAGQVGGHHVRHRVGGGSGRAVGDEPSAAHRLLVDADVHHGAVPGSDHVGHDRAGDEEVAGHVGGHQVGEPRRADIVERSWLGEEPGIDRPHADAGVVDQDVDAAEGRARGRHAVGDGGLVPHVHRDPGGRSRAGGRLLLGDPAGTVGVPAGQDHRGPAGHQGPHHAQPQPAGTARQQDPDAADIGVSRLPLDRPLGHELLRRSVPRSPDLP</sequence>
<evidence type="ECO:0000313" key="3">
    <source>
        <dbReference type="Proteomes" id="UP001373496"/>
    </source>
</evidence>
<proteinExistence type="predicted"/>
<dbReference type="EMBL" id="JBAPLV010000008">
    <property type="protein sequence ID" value="MEI4278692.1"/>
    <property type="molecule type" value="Genomic_DNA"/>
</dbReference>
<evidence type="ECO:0000313" key="2">
    <source>
        <dbReference type="EMBL" id="MEI4278692.1"/>
    </source>
</evidence>
<accession>A0ABU8E4X3</accession>
<protein>
    <submittedName>
        <fullName evidence="2">Uncharacterized protein</fullName>
    </submittedName>
</protein>